<keyword evidence="2" id="KW-1185">Reference proteome</keyword>
<gene>
    <name evidence="1" type="ORF">EEDITHA_LOCUS15745</name>
</gene>
<sequence length="179" mass="20548">MGNFIKTFTEEQEEEILQHIFDNEETMGWVTDDVLKFAYKVAERNNIKHPFSSTKYKAGKDWLKGFRQGHSFLTLRAPESTSAAKTRTFNKPTADKFFSILKNVQDKHAYPAYRIFYVDETSLNTVPIKNTNILAKRGRKQVARITSAERGKSTAVICGSSGGNFIPPMLIFRRLRMQM</sequence>
<dbReference type="Proteomes" id="UP001153954">
    <property type="component" value="Unassembled WGS sequence"/>
</dbReference>
<accession>A0AAU9USF5</accession>
<evidence type="ECO:0000313" key="2">
    <source>
        <dbReference type="Proteomes" id="UP001153954"/>
    </source>
</evidence>
<organism evidence="1 2">
    <name type="scientific">Euphydryas editha</name>
    <name type="common">Edith's checkerspot</name>
    <dbReference type="NCBI Taxonomy" id="104508"/>
    <lineage>
        <taxon>Eukaryota</taxon>
        <taxon>Metazoa</taxon>
        <taxon>Ecdysozoa</taxon>
        <taxon>Arthropoda</taxon>
        <taxon>Hexapoda</taxon>
        <taxon>Insecta</taxon>
        <taxon>Pterygota</taxon>
        <taxon>Neoptera</taxon>
        <taxon>Endopterygota</taxon>
        <taxon>Lepidoptera</taxon>
        <taxon>Glossata</taxon>
        <taxon>Ditrysia</taxon>
        <taxon>Papilionoidea</taxon>
        <taxon>Nymphalidae</taxon>
        <taxon>Nymphalinae</taxon>
        <taxon>Euphydryas</taxon>
    </lineage>
</organism>
<evidence type="ECO:0008006" key="3">
    <source>
        <dbReference type="Google" id="ProtNLM"/>
    </source>
</evidence>
<protein>
    <recommendedName>
        <fullName evidence="3">HTH CENPB-type domain-containing protein</fullName>
    </recommendedName>
</protein>
<comment type="caution">
    <text evidence="1">The sequence shown here is derived from an EMBL/GenBank/DDBJ whole genome shotgun (WGS) entry which is preliminary data.</text>
</comment>
<reference evidence="1" key="1">
    <citation type="submission" date="2022-03" db="EMBL/GenBank/DDBJ databases">
        <authorList>
            <person name="Tunstrom K."/>
        </authorList>
    </citation>
    <scope>NUCLEOTIDE SEQUENCE</scope>
</reference>
<name>A0AAU9USF5_EUPED</name>
<dbReference type="AlphaFoldDB" id="A0AAU9USF5"/>
<evidence type="ECO:0000313" key="1">
    <source>
        <dbReference type="EMBL" id="CAH2100938.1"/>
    </source>
</evidence>
<dbReference type="EMBL" id="CAKOGL010000023">
    <property type="protein sequence ID" value="CAH2100938.1"/>
    <property type="molecule type" value="Genomic_DNA"/>
</dbReference>
<proteinExistence type="predicted"/>